<evidence type="ECO:0000313" key="3">
    <source>
        <dbReference type="Proteomes" id="UP000183263"/>
    </source>
</evidence>
<dbReference type="EMBL" id="FNDN01000001">
    <property type="protein sequence ID" value="SDH03694.1"/>
    <property type="molecule type" value="Genomic_DNA"/>
</dbReference>
<name>A0A1G7Z4U5_9NOCA</name>
<reference evidence="2 3" key="1">
    <citation type="submission" date="2016-10" db="EMBL/GenBank/DDBJ databases">
        <authorList>
            <person name="de Groot N.N."/>
        </authorList>
    </citation>
    <scope>NUCLEOTIDE SEQUENCE [LARGE SCALE GENOMIC DNA]</scope>
    <source>
        <strain evidence="2 3">DSM 44892</strain>
    </source>
</reference>
<dbReference type="InterPro" id="IPR032710">
    <property type="entry name" value="NTF2-like_dom_sf"/>
</dbReference>
<proteinExistence type="predicted"/>
<dbReference type="Gene3D" id="3.10.450.50">
    <property type="match status" value="1"/>
</dbReference>
<sequence length="91" mass="10455">MRSRYSAFARGLSDYLRDTWHPRTRPDRLDLDPGDRWTGLDVLATTGGGVFDSEGTVEFVAHRRGAPPMHEHSRFVRDGGRWAYLDGTHRR</sequence>
<feature type="domain" description="YchJ-like middle NTF2-like" evidence="1">
    <location>
        <begin position="1"/>
        <end position="87"/>
    </location>
</feature>
<gene>
    <name evidence="2" type="ORF">SAMN05444695_1014</name>
</gene>
<dbReference type="Pfam" id="PF17775">
    <property type="entry name" value="YchJ_M-like"/>
    <property type="match status" value="1"/>
</dbReference>
<protein>
    <submittedName>
        <fullName evidence="2">SEC-C motif-containing protein</fullName>
    </submittedName>
</protein>
<dbReference type="SUPFAM" id="SSF54427">
    <property type="entry name" value="NTF2-like"/>
    <property type="match status" value="1"/>
</dbReference>
<accession>A0A1G7Z4U5</accession>
<evidence type="ECO:0000313" key="2">
    <source>
        <dbReference type="EMBL" id="SDH03694.1"/>
    </source>
</evidence>
<dbReference type="InterPro" id="IPR048469">
    <property type="entry name" value="YchJ-like_M"/>
</dbReference>
<organism evidence="2 3">
    <name type="scientific">Rhodococcus triatomae</name>
    <dbReference type="NCBI Taxonomy" id="300028"/>
    <lineage>
        <taxon>Bacteria</taxon>
        <taxon>Bacillati</taxon>
        <taxon>Actinomycetota</taxon>
        <taxon>Actinomycetes</taxon>
        <taxon>Mycobacteriales</taxon>
        <taxon>Nocardiaceae</taxon>
        <taxon>Rhodococcus</taxon>
    </lineage>
</organism>
<dbReference type="Proteomes" id="UP000183263">
    <property type="component" value="Unassembled WGS sequence"/>
</dbReference>
<evidence type="ECO:0000259" key="1">
    <source>
        <dbReference type="Pfam" id="PF17775"/>
    </source>
</evidence>
<dbReference type="AlphaFoldDB" id="A0A1G7Z4U5"/>
<keyword evidence="3" id="KW-1185">Reference proteome</keyword>